<organism evidence="4 5">
    <name type="scientific">Cryptotermes secundus</name>
    <dbReference type="NCBI Taxonomy" id="105785"/>
    <lineage>
        <taxon>Eukaryota</taxon>
        <taxon>Metazoa</taxon>
        <taxon>Ecdysozoa</taxon>
        <taxon>Arthropoda</taxon>
        <taxon>Hexapoda</taxon>
        <taxon>Insecta</taxon>
        <taxon>Pterygota</taxon>
        <taxon>Neoptera</taxon>
        <taxon>Polyneoptera</taxon>
        <taxon>Dictyoptera</taxon>
        <taxon>Blattodea</taxon>
        <taxon>Blattoidea</taxon>
        <taxon>Termitoidae</taxon>
        <taxon>Kalotermitidae</taxon>
        <taxon>Cryptotermitinae</taxon>
        <taxon>Cryptotermes</taxon>
    </lineage>
</organism>
<feature type="domain" description="Rab-GAP TBC" evidence="3">
    <location>
        <begin position="600"/>
        <end position="811"/>
    </location>
</feature>
<feature type="region of interest" description="Disordered" evidence="2">
    <location>
        <begin position="473"/>
        <end position="500"/>
    </location>
</feature>
<dbReference type="InterPro" id="IPR050302">
    <property type="entry name" value="Rab_GAP_TBC_domain"/>
</dbReference>
<evidence type="ECO:0000313" key="4">
    <source>
        <dbReference type="EMBL" id="PNF31101.1"/>
    </source>
</evidence>
<dbReference type="EMBL" id="NEVH01011922">
    <property type="protein sequence ID" value="PNF31101.1"/>
    <property type="molecule type" value="Genomic_DNA"/>
</dbReference>
<dbReference type="CDD" id="cd22265">
    <property type="entry name" value="UDM1_RNF168"/>
    <property type="match status" value="1"/>
</dbReference>
<dbReference type="OrthoDB" id="294251at2759"/>
<sequence length="886" mass="99322">MKSGSPWKEKNENMSSVCIPSEEREMKSVLQHLSHRKNQGQAERNLGTRIPEVSCRNRELLNSFQILRTKAIVMGHPSHYFQKALNTFTQKRSQSLPSCLESKKLSCTRKDDNSKETLDSNQPEENKDVDVITLKVNSLVSNETWFRTWPERGSDKLGTPHTDISGCGAECGQFNKEEDTVGFKEECSGKDFQNFRDNTPASISDNVSRSVSSIHQSYRLSPDKAYASKINQNIPQQSSVWKSDLSSKCDPEDCSVSVQHSSSAKPAYTVDSSPAKTPIPLRELLQNIPIAYSPVTRQLHIISASESENCGNVKTEVPQNGLKQQLECIEEEGGGDMCKTVVKCGEDECLSFESPCSTLQRFGTGSLSCTDASSFSSVVSSLSDTSPSLTNDDPDDSALTVHGSSPSESGNCHFEDVLGVKSKRKGLSGFFSRNVFVWKSSRDSQNNNGTPNENSCTMSPGWTLFRRLGSKPSEQDVTVNVETSGPPESPVSIRSTGSGSKRYEDIVASSSALILHNRPSNLPAKSQDEEQKHRQEYRQMVEAARKKELKEAKLRKKQLQRQLKLEEQLANAARIWNNEILPKWDMMKTSRKARDLWWQGIPPSVRGKVWKLAIGNDLNVTHQLYSICLARAQERLRAADCLEVGDSTRTTRSGDSVDKEASMELIQLDIARTFPHLCIFQRGGPYYDMLHCLLGAYVCYRPDVGYVQGMSFIAAVLILNLEAADAFVCFANLLNRPCHVAFFCLNQTVMNAYYAAYNDFFRENLPRLYTHFTESSLSADLYLLDWLYTVFAKAMPLDVACRVWDVFLRDGEEFLFKAALGVLHLHQEALLKLDFIHGAQFLTKLPDDLAADLLFRSIEAIHMNVGKQRFDEVLANHIDRCQHEPS</sequence>
<dbReference type="Gene3D" id="1.10.8.270">
    <property type="entry name" value="putative rabgap domain of human tbc1 domain family member 14 like domains"/>
    <property type="match status" value="1"/>
</dbReference>
<dbReference type="PANTHER" id="PTHR47219">
    <property type="entry name" value="RAB GTPASE-ACTIVATING PROTEIN 1-LIKE"/>
    <property type="match status" value="1"/>
</dbReference>
<accession>A0A2J7QR86</accession>
<dbReference type="Gene3D" id="1.10.472.80">
    <property type="entry name" value="Ypt/Rab-GAP domain of gyp1p, domain 3"/>
    <property type="match status" value="1"/>
</dbReference>
<dbReference type="FunFam" id="1.10.472.80:FF:000006">
    <property type="entry name" value="TBC1 domain family member 14"/>
    <property type="match status" value="1"/>
</dbReference>
<dbReference type="Pfam" id="PF00566">
    <property type="entry name" value="RabGAP-TBC"/>
    <property type="match status" value="1"/>
</dbReference>
<dbReference type="SMART" id="SM00164">
    <property type="entry name" value="TBC"/>
    <property type="match status" value="1"/>
</dbReference>
<feature type="compositionally biased region" description="Polar residues" evidence="2">
    <location>
        <begin position="443"/>
        <end position="460"/>
    </location>
</feature>
<feature type="region of interest" description="Disordered" evidence="2">
    <location>
        <begin position="383"/>
        <end position="408"/>
    </location>
</feature>
<evidence type="ECO:0000259" key="3">
    <source>
        <dbReference type="PROSITE" id="PS50086"/>
    </source>
</evidence>
<dbReference type="Proteomes" id="UP000235965">
    <property type="component" value="Unassembled WGS sequence"/>
</dbReference>
<gene>
    <name evidence="4" type="ORF">B7P43_G16051</name>
</gene>
<reference evidence="4 5" key="1">
    <citation type="submission" date="2017-12" db="EMBL/GenBank/DDBJ databases">
        <title>Hemimetabolous genomes reveal molecular basis of termite eusociality.</title>
        <authorList>
            <person name="Harrison M.C."/>
            <person name="Jongepier E."/>
            <person name="Robertson H.M."/>
            <person name="Arning N."/>
            <person name="Bitard-Feildel T."/>
            <person name="Chao H."/>
            <person name="Childers C.P."/>
            <person name="Dinh H."/>
            <person name="Doddapaneni H."/>
            <person name="Dugan S."/>
            <person name="Gowin J."/>
            <person name="Greiner C."/>
            <person name="Han Y."/>
            <person name="Hu H."/>
            <person name="Hughes D.S.T."/>
            <person name="Huylmans A.-K."/>
            <person name="Kemena C."/>
            <person name="Kremer L.P.M."/>
            <person name="Lee S.L."/>
            <person name="Lopez-Ezquerra A."/>
            <person name="Mallet L."/>
            <person name="Monroy-Kuhn J.M."/>
            <person name="Moser A."/>
            <person name="Murali S.C."/>
            <person name="Muzny D.M."/>
            <person name="Otani S."/>
            <person name="Piulachs M.-D."/>
            <person name="Poelchau M."/>
            <person name="Qu J."/>
            <person name="Schaub F."/>
            <person name="Wada-Katsumata A."/>
            <person name="Worley K.C."/>
            <person name="Xie Q."/>
            <person name="Ylla G."/>
            <person name="Poulsen M."/>
            <person name="Gibbs R.A."/>
            <person name="Schal C."/>
            <person name="Richards S."/>
            <person name="Belles X."/>
            <person name="Korb J."/>
            <person name="Bornberg-Bauer E."/>
        </authorList>
    </citation>
    <scope>NUCLEOTIDE SEQUENCE [LARGE SCALE GENOMIC DNA]</scope>
    <source>
        <tissue evidence="4">Whole body</tissue>
    </source>
</reference>
<name>A0A2J7QR86_9NEOP</name>
<protein>
    <submittedName>
        <fullName evidence="4">TBC1 domain family member 14</fullName>
    </submittedName>
</protein>
<dbReference type="GO" id="GO:0031267">
    <property type="term" value="F:small GTPase binding"/>
    <property type="evidence" value="ECO:0007669"/>
    <property type="project" value="TreeGrafter"/>
</dbReference>
<dbReference type="GO" id="GO:0005096">
    <property type="term" value="F:GTPase activator activity"/>
    <property type="evidence" value="ECO:0007669"/>
    <property type="project" value="TreeGrafter"/>
</dbReference>
<dbReference type="GO" id="GO:0005773">
    <property type="term" value="C:vacuole"/>
    <property type="evidence" value="ECO:0007669"/>
    <property type="project" value="UniProtKB-ARBA"/>
</dbReference>
<comment type="caution">
    <text evidence="4">The sequence shown here is derived from an EMBL/GenBank/DDBJ whole genome shotgun (WGS) entry which is preliminary data.</text>
</comment>
<feature type="region of interest" description="Disordered" evidence="2">
    <location>
        <begin position="441"/>
        <end position="460"/>
    </location>
</feature>
<dbReference type="AlphaFoldDB" id="A0A2J7QR86"/>
<keyword evidence="1" id="KW-0175">Coiled coil</keyword>
<dbReference type="PROSITE" id="PS50086">
    <property type="entry name" value="TBC_RABGAP"/>
    <property type="match status" value="1"/>
</dbReference>
<dbReference type="InterPro" id="IPR000195">
    <property type="entry name" value="Rab-GAP-TBC_dom"/>
</dbReference>
<dbReference type="GO" id="GO:0016192">
    <property type="term" value="P:vesicle-mediated transport"/>
    <property type="evidence" value="ECO:0007669"/>
    <property type="project" value="UniProtKB-ARBA"/>
</dbReference>
<dbReference type="InParanoid" id="A0A2J7QR86"/>
<dbReference type="PANTHER" id="PTHR47219:SF15">
    <property type="entry name" value="TBC1 DOMAIN FAMILY MEMBER 12 ISOFORM X1"/>
    <property type="match status" value="1"/>
</dbReference>
<dbReference type="STRING" id="105785.A0A2J7QR86"/>
<dbReference type="GO" id="GO:0031410">
    <property type="term" value="C:cytoplasmic vesicle"/>
    <property type="evidence" value="ECO:0007669"/>
    <property type="project" value="UniProtKB-ARBA"/>
</dbReference>
<dbReference type="SUPFAM" id="SSF47923">
    <property type="entry name" value="Ypt/Rab-GAP domain of gyp1p"/>
    <property type="match status" value="2"/>
</dbReference>
<evidence type="ECO:0000313" key="5">
    <source>
        <dbReference type="Proteomes" id="UP000235965"/>
    </source>
</evidence>
<feature type="coiled-coil region" evidence="1">
    <location>
        <begin position="527"/>
        <end position="569"/>
    </location>
</feature>
<feature type="region of interest" description="Disordered" evidence="2">
    <location>
        <begin position="1"/>
        <end position="20"/>
    </location>
</feature>
<dbReference type="InterPro" id="IPR035969">
    <property type="entry name" value="Rab-GAP_TBC_sf"/>
</dbReference>
<keyword evidence="5" id="KW-1185">Reference proteome</keyword>
<dbReference type="Gene3D" id="1.10.10.750">
    <property type="entry name" value="Ypt/Rab-GAP domain of gyp1p, domain 1"/>
    <property type="match status" value="1"/>
</dbReference>
<dbReference type="FunFam" id="1.10.10.750:FF:000005">
    <property type="entry name" value="TBC1 domain family member 14"/>
    <property type="match status" value="1"/>
</dbReference>
<evidence type="ECO:0000256" key="2">
    <source>
        <dbReference type="SAM" id="MobiDB-lite"/>
    </source>
</evidence>
<dbReference type="FunFam" id="1.10.8.270:FF:000008">
    <property type="entry name" value="Putative TBC1 domain family member 14"/>
    <property type="match status" value="1"/>
</dbReference>
<proteinExistence type="predicted"/>
<evidence type="ECO:0000256" key="1">
    <source>
        <dbReference type="SAM" id="Coils"/>
    </source>
</evidence>